<dbReference type="CDD" id="cd00093">
    <property type="entry name" value="HTH_XRE"/>
    <property type="match status" value="1"/>
</dbReference>
<dbReference type="SUPFAM" id="SSF47413">
    <property type="entry name" value="lambda repressor-like DNA-binding domains"/>
    <property type="match status" value="1"/>
</dbReference>
<dbReference type="InterPro" id="IPR010982">
    <property type="entry name" value="Lambda_DNA-bd_dom_sf"/>
</dbReference>
<reference evidence="2 3" key="1">
    <citation type="submission" date="2024-08" db="EMBL/GenBank/DDBJ databases">
        <title>Genome mining of Saccharopolyspora cebuensis PGLac3 from Nigerian medicinal plant.</title>
        <authorList>
            <person name="Ezeobiora C.E."/>
            <person name="Igbokwe N.H."/>
            <person name="Amin D.H."/>
            <person name="Mendie U.E."/>
        </authorList>
    </citation>
    <scope>NUCLEOTIDE SEQUENCE [LARGE SCALE GENOMIC DNA]</scope>
    <source>
        <strain evidence="2 3">PGLac3</strain>
    </source>
</reference>
<dbReference type="PROSITE" id="PS50943">
    <property type="entry name" value="HTH_CROC1"/>
    <property type="match status" value="1"/>
</dbReference>
<organism evidence="2 3">
    <name type="scientific">Saccharopolyspora cebuensis</name>
    <dbReference type="NCBI Taxonomy" id="418759"/>
    <lineage>
        <taxon>Bacteria</taxon>
        <taxon>Bacillati</taxon>
        <taxon>Actinomycetota</taxon>
        <taxon>Actinomycetes</taxon>
        <taxon>Pseudonocardiales</taxon>
        <taxon>Pseudonocardiaceae</taxon>
        <taxon>Saccharopolyspora</taxon>
    </lineage>
</organism>
<gene>
    <name evidence="2" type="ORF">AB8O55_09155</name>
</gene>
<protein>
    <submittedName>
        <fullName evidence="2">Helix-turn-helix transcriptional regulator</fullName>
    </submittedName>
</protein>
<sequence length="160" mass="17427">MDIAEMVGKRVRETREVCGWTQQQVGDELANHLGKPWTRQAVSVAEKGGRAFTVAELVALAAVLGTTVTRLLTPDLETSEVRLPAVTFRTAVYTDLISDSEGSDVGLGEMHELLRRALGYAADAERGYAKAAVAMRALVEIFDVHLDSKVVQRAMQKGNE</sequence>
<feature type="domain" description="HTH cro/C1-type" evidence="1">
    <location>
        <begin position="11"/>
        <end position="71"/>
    </location>
</feature>
<evidence type="ECO:0000259" key="1">
    <source>
        <dbReference type="PROSITE" id="PS50943"/>
    </source>
</evidence>
<evidence type="ECO:0000313" key="3">
    <source>
        <dbReference type="Proteomes" id="UP001564626"/>
    </source>
</evidence>
<dbReference type="EMBL" id="JBGEHV010000012">
    <property type="protein sequence ID" value="MEY8039562.1"/>
    <property type="molecule type" value="Genomic_DNA"/>
</dbReference>
<name>A0ABV4CHT3_9PSEU</name>
<dbReference type="RefSeq" id="WP_345359542.1">
    <property type="nucleotide sequence ID" value="NZ_BAABII010000004.1"/>
</dbReference>
<proteinExistence type="predicted"/>
<dbReference type="InterPro" id="IPR001387">
    <property type="entry name" value="Cro/C1-type_HTH"/>
</dbReference>
<keyword evidence="3" id="KW-1185">Reference proteome</keyword>
<dbReference type="Gene3D" id="1.10.260.40">
    <property type="entry name" value="lambda repressor-like DNA-binding domains"/>
    <property type="match status" value="1"/>
</dbReference>
<dbReference type="Proteomes" id="UP001564626">
    <property type="component" value="Unassembled WGS sequence"/>
</dbReference>
<evidence type="ECO:0000313" key="2">
    <source>
        <dbReference type="EMBL" id="MEY8039562.1"/>
    </source>
</evidence>
<dbReference type="Pfam" id="PF01381">
    <property type="entry name" value="HTH_3"/>
    <property type="match status" value="1"/>
</dbReference>
<accession>A0ABV4CHT3</accession>
<comment type="caution">
    <text evidence="2">The sequence shown here is derived from an EMBL/GenBank/DDBJ whole genome shotgun (WGS) entry which is preliminary data.</text>
</comment>